<evidence type="ECO:0000313" key="1">
    <source>
        <dbReference type="EMBL" id="AIF72024.1"/>
    </source>
</evidence>
<dbReference type="GeneID" id="20283135"/>
<dbReference type="RefSeq" id="YP_009055913.1">
    <property type="nucleotide sequence ID" value="NC_024788.1"/>
</dbReference>
<evidence type="ECO:0008006" key="3">
    <source>
        <dbReference type="Google" id="ProtNLM"/>
    </source>
</evidence>
<organism evidence="1 2">
    <name type="scientific">Bacillus phage Riley</name>
    <dbReference type="NCBI Taxonomy" id="1486662"/>
    <lineage>
        <taxon>Viruses</taxon>
        <taxon>Duplodnaviria</taxon>
        <taxon>Heunggongvirae</taxon>
        <taxon>Uroviricota</taxon>
        <taxon>Caudoviricetes</taxon>
        <taxon>Herelleviridae</taxon>
        <taxon>Bastillevirinae</taxon>
        <taxon>Bequatrovirus</taxon>
        <taxon>Bequatrovirus riley</taxon>
    </lineage>
</organism>
<name>A0A075M0A0_9CAUD</name>
<evidence type="ECO:0000313" key="2">
    <source>
        <dbReference type="Proteomes" id="UP000028561"/>
    </source>
</evidence>
<dbReference type="Proteomes" id="UP000028561">
    <property type="component" value="Segment"/>
</dbReference>
<dbReference type="KEGG" id="vg:20283135"/>
<reference evidence="2" key="1">
    <citation type="submission" date="2014-09" db="EMBL/GenBank/DDBJ databases">
        <title>Genomic characterization and comparison of seven Myoviridae bacteriophage infecting Bacillus thuringiensis.</title>
        <authorList>
            <person name="Sauder A.B."/>
            <person name="McKenzie Q.R."/>
            <person name="Temple L.M."/>
            <person name="Alexis B.K."/>
            <person name="Al-Atrache Z."/>
            <person name="Lewis L.O."/>
            <person name="Loesser-Casey K.E."/>
            <person name="Mitchell K.J."/>
        </authorList>
    </citation>
    <scope>NUCLEOTIDE SEQUENCE [LARGE SCALE GENOMIC DNA]</scope>
</reference>
<dbReference type="EMBL" id="KJ489402">
    <property type="protein sequence ID" value="AIF72024.1"/>
    <property type="molecule type" value="Genomic_DNA"/>
</dbReference>
<reference evidence="1 2" key="2">
    <citation type="journal article" date="2016" name="Virology (Lond)">
        <title>Genomic characterization and comparison of seven Myoviridae bacteriophage infecting Bacillus thuringiensis.</title>
        <authorList>
            <person name="Sauder A.B."/>
            <person name="Quinn M.R."/>
            <person name="Brouillette A."/>
            <person name="Caruso S."/>
            <person name="Cresawn S."/>
            <person name="Erill I."/>
            <person name="Lewis L."/>
            <person name="Loesser-Casey K."/>
            <person name="Pate M."/>
            <person name="Scott C."/>
            <person name="Stockwell S."/>
            <person name="Temple L."/>
        </authorList>
    </citation>
    <scope>NUCLEOTIDE SEQUENCE [LARGE SCALE GENOMIC DNA]</scope>
</reference>
<keyword evidence="2" id="KW-1185">Reference proteome</keyword>
<sequence>MNYNMFYKGTYIGYVSDKDVFLESEGVTFEERVEKEEPPFSIAIEVFGIDKPSWQLVDMDDVILESGMGSPDYDYGKTYEYKGCVYVLEDHDHCFGHSRFDLIKLVDENRRSLLPEVQND</sequence>
<accession>A0A075M0A0</accession>
<protein>
    <recommendedName>
        <fullName evidence="3">YopX protein domain-containing protein</fullName>
    </recommendedName>
</protein>
<proteinExistence type="predicted"/>